<reference evidence="2 3" key="1">
    <citation type="journal article" date="2013" name="Nature">
        <title>Anaerobic oxidation of methane coupled to nitrate reduction in a novel archaeal lineage.</title>
        <authorList>
            <person name="Haroon M.F."/>
            <person name="Hu S."/>
            <person name="Shi Y."/>
            <person name="Imelfort M."/>
            <person name="Keller J."/>
            <person name="Hugenholtz P."/>
            <person name="Yuan Z."/>
            <person name="Tyson G.W."/>
        </authorList>
    </citation>
    <scope>NUCLEOTIDE SEQUENCE [LARGE SCALE GENOMIC DNA]</scope>
    <source>
        <strain evidence="2 3">ANME-2d</strain>
    </source>
</reference>
<feature type="region of interest" description="Disordered" evidence="1">
    <location>
        <begin position="1"/>
        <end position="20"/>
    </location>
</feature>
<sequence length="107" mass="12251">MNTRVLTKAAPAPTSTPVLQQRRRTFSESPHLVLQRRPLNNHEPLITPPIVHEVLRSPGKPLDPGTRAFFEPRFGHDFSKVSRDRYVFAPNIIAVWNRDPHQIGIDK</sequence>
<dbReference type="EMBL" id="JMIY01000005">
    <property type="protein sequence ID" value="KCZ71392.1"/>
    <property type="molecule type" value="Genomic_DNA"/>
</dbReference>
<evidence type="ECO:0000313" key="3">
    <source>
        <dbReference type="Proteomes" id="UP000027153"/>
    </source>
</evidence>
<dbReference type="AlphaFoldDB" id="A0A062V213"/>
<proteinExistence type="predicted"/>
<dbReference type="Proteomes" id="UP000027153">
    <property type="component" value="Unassembled WGS sequence"/>
</dbReference>
<name>A0A062V213_9EURY</name>
<accession>A0A062V213</accession>
<evidence type="ECO:0000256" key="1">
    <source>
        <dbReference type="SAM" id="MobiDB-lite"/>
    </source>
</evidence>
<organism evidence="2 3">
    <name type="scientific">Candidatus Methanoperedens nitratireducens</name>
    <dbReference type="NCBI Taxonomy" id="1392998"/>
    <lineage>
        <taxon>Archaea</taxon>
        <taxon>Methanobacteriati</taxon>
        <taxon>Methanobacteriota</taxon>
        <taxon>Stenosarchaea group</taxon>
        <taxon>Methanomicrobia</taxon>
        <taxon>Methanosarcinales</taxon>
        <taxon>ANME-2 cluster</taxon>
        <taxon>Candidatus Methanoperedentaceae</taxon>
        <taxon>Candidatus Methanoperedens</taxon>
    </lineage>
</organism>
<keyword evidence="3" id="KW-1185">Reference proteome</keyword>
<gene>
    <name evidence="2" type="ORF">ANME2D_02120</name>
</gene>
<protein>
    <submittedName>
        <fullName evidence="2">Uncharacterized protein</fullName>
    </submittedName>
</protein>
<comment type="caution">
    <text evidence="2">The sequence shown here is derived from an EMBL/GenBank/DDBJ whole genome shotgun (WGS) entry which is preliminary data.</text>
</comment>
<evidence type="ECO:0000313" key="2">
    <source>
        <dbReference type="EMBL" id="KCZ71392.1"/>
    </source>
</evidence>